<proteinExistence type="predicted"/>
<organism evidence="5 6">
    <name type="scientific">Anaerobium acetethylicum</name>
    <dbReference type="NCBI Taxonomy" id="1619234"/>
    <lineage>
        <taxon>Bacteria</taxon>
        <taxon>Bacillati</taxon>
        <taxon>Bacillota</taxon>
        <taxon>Clostridia</taxon>
        <taxon>Lachnospirales</taxon>
        <taxon>Lachnospiraceae</taxon>
        <taxon>Anaerobium</taxon>
    </lineage>
</organism>
<dbReference type="SMART" id="SM00342">
    <property type="entry name" value="HTH_ARAC"/>
    <property type="match status" value="1"/>
</dbReference>
<keyword evidence="2 5" id="KW-0238">DNA-binding</keyword>
<accession>A0A1D3TY20</accession>
<dbReference type="EMBL" id="FMKA01000037">
    <property type="protein sequence ID" value="SCP99294.1"/>
    <property type="molecule type" value="Genomic_DNA"/>
</dbReference>
<sequence length="342" mass="39401">MFENIRFYTYETEEPVTPNKIDIRHIPRLKQEAWQNAASHPLLFLEEFGTSDDLPANMQHADFLITGKLQSFFRPPISEFALQNLYHLEAFSIFHCGRNFFTKRSEYASYLILYTYSGNGILEYEGKKYHLGEGDGFLIDCMKPHMYKTTGDNWTHSVLHINGPLISPLFEQYMQNGSALFSQSITGNYQSSLEHLLAIYSTAQPYRDWQASHCLSAILTDLLASSLHSSDKSVAMPENMQYLIGYMENNFSADLTVEYLSKFSGISRSHLTREFKKYTGYAPNDYLIQLRIEQAKKLLESSQFSANQVAHMVGIHDVNNFTNLFRKKVGMTPGRYRKEHVL</sequence>
<dbReference type="PANTHER" id="PTHR43280">
    <property type="entry name" value="ARAC-FAMILY TRANSCRIPTIONAL REGULATOR"/>
    <property type="match status" value="1"/>
</dbReference>
<dbReference type="Proteomes" id="UP000199315">
    <property type="component" value="Unassembled WGS sequence"/>
</dbReference>
<dbReference type="STRING" id="1619234.SAMN05421730_10374"/>
<dbReference type="PROSITE" id="PS01124">
    <property type="entry name" value="HTH_ARAC_FAMILY_2"/>
    <property type="match status" value="1"/>
</dbReference>
<protein>
    <submittedName>
        <fullName evidence="5">AraC-type DNA-binding protein</fullName>
    </submittedName>
</protein>
<dbReference type="InterPro" id="IPR003313">
    <property type="entry name" value="AraC-bd"/>
</dbReference>
<dbReference type="GO" id="GO:0003700">
    <property type="term" value="F:DNA-binding transcription factor activity"/>
    <property type="evidence" value="ECO:0007669"/>
    <property type="project" value="InterPro"/>
</dbReference>
<evidence type="ECO:0000313" key="5">
    <source>
        <dbReference type="EMBL" id="SCP99294.1"/>
    </source>
</evidence>
<keyword evidence="6" id="KW-1185">Reference proteome</keyword>
<dbReference type="PANTHER" id="PTHR43280:SF28">
    <property type="entry name" value="HTH-TYPE TRANSCRIPTIONAL ACTIVATOR RHAS"/>
    <property type="match status" value="1"/>
</dbReference>
<dbReference type="Gene3D" id="1.10.10.60">
    <property type="entry name" value="Homeodomain-like"/>
    <property type="match status" value="2"/>
</dbReference>
<dbReference type="InterPro" id="IPR009057">
    <property type="entry name" value="Homeodomain-like_sf"/>
</dbReference>
<dbReference type="InterPro" id="IPR018060">
    <property type="entry name" value="HTH_AraC"/>
</dbReference>
<dbReference type="SUPFAM" id="SSF51215">
    <property type="entry name" value="Regulatory protein AraC"/>
    <property type="match status" value="1"/>
</dbReference>
<keyword evidence="1" id="KW-0805">Transcription regulation</keyword>
<evidence type="ECO:0000256" key="3">
    <source>
        <dbReference type="ARBA" id="ARBA00023163"/>
    </source>
</evidence>
<evidence type="ECO:0000256" key="2">
    <source>
        <dbReference type="ARBA" id="ARBA00023125"/>
    </source>
</evidence>
<dbReference type="Gene3D" id="2.60.120.280">
    <property type="entry name" value="Regulatory protein AraC"/>
    <property type="match status" value="1"/>
</dbReference>
<reference evidence="5 6" key="1">
    <citation type="submission" date="2016-09" db="EMBL/GenBank/DDBJ databases">
        <authorList>
            <person name="Capua I."/>
            <person name="De Benedictis P."/>
            <person name="Joannis T."/>
            <person name="Lombin L.H."/>
            <person name="Cattoli G."/>
        </authorList>
    </citation>
    <scope>NUCLEOTIDE SEQUENCE [LARGE SCALE GENOMIC DNA]</scope>
    <source>
        <strain evidence="5 6">GluBS11</strain>
    </source>
</reference>
<dbReference type="AlphaFoldDB" id="A0A1D3TY20"/>
<dbReference type="Pfam" id="PF02311">
    <property type="entry name" value="AraC_binding"/>
    <property type="match status" value="1"/>
</dbReference>
<gene>
    <name evidence="5" type="ORF">SAMN05421730_10374</name>
</gene>
<evidence type="ECO:0000313" key="6">
    <source>
        <dbReference type="Proteomes" id="UP000199315"/>
    </source>
</evidence>
<dbReference type="GO" id="GO:0043565">
    <property type="term" value="F:sequence-specific DNA binding"/>
    <property type="evidence" value="ECO:0007669"/>
    <property type="project" value="InterPro"/>
</dbReference>
<name>A0A1D3TY20_9FIRM</name>
<feature type="domain" description="HTH araC/xylS-type" evidence="4">
    <location>
        <begin position="241"/>
        <end position="339"/>
    </location>
</feature>
<dbReference type="SUPFAM" id="SSF46689">
    <property type="entry name" value="Homeodomain-like"/>
    <property type="match status" value="2"/>
</dbReference>
<evidence type="ECO:0000259" key="4">
    <source>
        <dbReference type="PROSITE" id="PS01124"/>
    </source>
</evidence>
<dbReference type="RefSeq" id="WP_169823765.1">
    <property type="nucleotide sequence ID" value="NZ_FMKA01000037.1"/>
</dbReference>
<keyword evidence="3" id="KW-0804">Transcription</keyword>
<dbReference type="Pfam" id="PF12833">
    <property type="entry name" value="HTH_18"/>
    <property type="match status" value="1"/>
</dbReference>
<evidence type="ECO:0000256" key="1">
    <source>
        <dbReference type="ARBA" id="ARBA00023015"/>
    </source>
</evidence>
<dbReference type="InterPro" id="IPR037923">
    <property type="entry name" value="HTH-like"/>
</dbReference>